<evidence type="ECO:0000256" key="1">
    <source>
        <dbReference type="SAM" id="Phobius"/>
    </source>
</evidence>
<feature type="transmembrane region" description="Helical" evidence="1">
    <location>
        <begin position="82"/>
        <end position="104"/>
    </location>
</feature>
<organism evidence="2 3">
    <name type="scientific">Steinernema hermaphroditum</name>
    <dbReference type="NCBI Taxonomy" id="289476"/>
    <lineage>
        <taxon>Eukaryota</taxon>
        <taxon>Metazoa</taxon>
        <taxon>Ecdysozoa</taxon>
        <taxon>Nematoda</taxon>
        <taxon>Chromadorea</taxon>
        <taxon>Rhabditida</taxon>
        <taxon>Tylenchina</taxon>
        <taxon>Panagrolaimomorpha</taxon>
        <taxon>Strongyloidoidea</taxon>
        <taxon>Steinernematidae</taxon>
        <taxon>Steinernema</taxon>
    </lineage>
</organism>
<accession>A0AA39HML5</accession>
<feature type="transmembrane region" description="Helical" evidence="1">
    <location>
        <begin position="49"/>
        <end position="70"/>
    </location>
</feature>
<dbReference type="PANTHER" id="PTHR34851:SF5">
    <property type="entry name" value="MARVEL DOMAIN-CONTAINING PROTEIN"/>
    <property type="match status" value="1"/>
</dbReference>
<evidence type="ECO:0000313" key="3">
    <source>
        <dbReference type="Proteomes" id="UP001175271"/>
    </source>
</evidence>
<dbReference type="Proteomes" id="UP001175271">
    <property type="component" value="Unassembled WGS sequence"/>
</dbReference>
<protein>
    <submittedName>
        <fullName evidence="2">Uncharacterized protein</fullName>
    </submittedName>
</protein>
<feature type="transmembrane region" description="Helical" evidence="1">
    <location>
        <begin position="124"/>
        <end position="150"/>
    </location>
</feature>
<keyword evidence="3" id="KW-1185">Reference proteome</keyword>
<proteinExistence type="predicted"/>
<feature type="transmembrane region" description="Helical" evidence="1">
    <location>
        <begin position="22"/>
        <end position="43"/>
    </location>
</feature>
<gene>
    <name evidence="2" type="ORF">QR680_004085</name>
</gene>
<reference evidence="2" key="1">
    <citation type="submission" date="2023-06" db="EMBL/GenBank/DDBJ databases">
        <title>Genomic analysis of the entomopathogenic nematode Steinernema hermaphroditum.</title>
        <authorList>
            <person name="Schwarz E.M."/>
            <person name="Heppert J.K."/>
            <person name="Baniya A."/>
            <person name="Schwartz H.T."/>
            <person name="Tan C.-H."/>
            <person name="Antoshechkin I."/>
            <person name="Sternberg P.W."/>
            <person name="Goodrich-Blair H."/>
            <person name="Dillman A.R."/>
        </authorList>
    </citation>
    <scope>NUCLEOTIDE SEQUENCE</scope>
    <source>
        <strain evidence="2">PS9179</strain>
        <tissue evidence="2">Whole animal</tissue>
    </source>
</reference>
<keyword evidence="1" id="KW-0472">Membrane</keyword>
<dbReference type="AlphaFoldDB" id="A0AA39HML5"/>
<sequence length="176" mass="19297">MCCSPPNGCCCGSLHIKTAAIVIGWFHIITGLLGIPGSIFQGVRESHLYYIGTAYCLIYVVVGSLAVAGVRRHNPCLLAPAIGLQAIEILCVIAGTVFVITVMALDDKAGKAMDKISHFNLLELSVFCFFLLAIMVSLLGIPLWFLCVLVKCRKYLENLSYVVFDDDPVLRRFNRV</sequence>
<name>A0AA39HML5_9BILA</name>
<dbReference type="PANTHER" id="PTHR34851">
    <property type="entry name" value="PROTEIN CBG05235-RELATED"/>
    <property type="match status" value="1"/>
</dbReference>
<comment type="caution">
    <text evidence="2">The sequence shown here is derived from an EMBL/GenBank/DDBJ whole genome shotgun (WGS) entry which is preliminary data.</text>
</comment>
<keyword evidence="1" id="KW-1133">Transmembrane helix</keyword>
<keyword evidence="1" id="KW-0812">Transmembrane</keyword>
<dbReference type="EMBL" id="JAUCMV010000003">
    <property type="protein sequence ID" value="KAK0408666.1"/>
    <property type="molecule type" value="Genomic_DNA"/>
</dbReference>
<evidence type="ECO:0000313" key="2">
    <source>
        <dbReference type="EMBL" id="KAK0408666.1"/>
    </source>
</evidence>